<dbReference type="PANTHER" id="PTHR35010">
    <property type="entry name" value="BLL4672 PROTEIN-RELATED"/>
    <property type="match status" value="1"/>
</dbReference>
<accession>A0A7V7TUM3</accession>
<evidence type="ECO:0000259" key="1">
    <source>
        <dbReference type="PROSITE" id="PS50943"/>
    </source>
</evidence>
<dbReference type="SMART" id="SM00530">
    <property type="entry name" value="HTH_XRE"/>
    <property type="match status" value="1"/>
</dbReference>
<name>A0A7V7TUM3_9HYPH</name>
<sequence length="258" mass="28998">MDDVSELGAFLRSRRERLRPDDLDLPTLRRRRTTGLRREEVAQRAGISTEWYVKLEQGRSATPSDETVAALALALRLTAAEAAHLRRLTGGDRPSRFEREEVPAALRRLVESLPEPAYVTGQRWDLLAWNRAAADLFGDFGSVPAGDRNILLHVLTDPAGRRLFGNGWNGEARRMAALFRATFDLWPGDAAFADLVGRLRDDCPEFEPWWTAHDVGEPSAGTKLLHHPKQGPVRYGYATFQSNDDPRLKLAIYTRIGE</sequence>
<dbReference type="InterPro" id="IPR010982">
    <property type="entry name" value="Lambda_DNA-bd_dom_sf"/>
</dbReference>
<keyword evidence="3" id="KW-1185">Reference proteome</keyword>
<feature type="domain" description="HTH cro/C1-type" evidence="1">
    <location>
        <begin position="28"/>
        <end position="82"/>
    </location>
</feature>
<dbReference type="RefSeq" id="WP_150973535.1">
    <property type="nucleotide sequence ID" value="NZ_VZDO01000024.1"/>
</dbReference>
<dbReference type="SUPFAM" id="SSF47413">
    <property type="entry name" value="lambda repressor-like DNA-binding domains"/>
    <property type="match status" value="1"/>
</dbReference>
<dbReference type="AlphaFoldDB" id="A0A7V7TUM3"/>
<evidence type="ECO:0000313" key="2">
    <source>
        <dbReference type="EMBL" id="KAB0676312.1"/>
    </source>
</evidence>
<comment type="caution">
    <text evidence="2">The sequence shown here is derived from an EMBL/GenBank/DDBJ whole genome shotgun (WGS) entry which is preliminary data.</text>
</comment>
<dbReference type="Pfam" id="PF17765">
    <property type="entry name" value="MLTR_LBD"/>
    <property type="match status" value="1"/>
</dbReference>
<dbReference type="InterPro" id="IPR001387">
    <property type="entry name" value="Cro/C1-type_HTH"/>
</dbReference>
<dbReference type="GO" id="GO:0003677">
    <property type="term" value="F:DNA binding"/>
    <property type="evidence" value="ECO:0007669"/>
    <property type="project" value="InterPro"/>
</dbReference>
<protein>
    <submittedName>
        <fullName evidence="2">Helix-turn-helix domain-containing protein</fullName>
    </submittedName>
</protein>
<dbReference type="Gene3D" id="1.10.260.40">
    <property type="entry name" value="lambda repressor-like DNA-binding domains"/>
    <property type="match status" value="1"/>
</dbReference>
<evidence type="ECO:0000313" key="3">
    <source>
        <dbReference type="Proteomes" id="UP000432089"/>
    </source>
</evidence>
<dbReference type="Proteomes" id="UP000432089">
    <property type="component" value="Unassembled WGS sequence"/>
</dbReference>
<reference evidence="2 3" key="1">
    <citation type="submission" date="2019-09" db="EMBL/GenBank/DDBJ databases">
        <title>YIM 132180 draft genome.</title>
        <authorList>
            <person name="Zhang K."/>
        </authorList>
    </citation>
    <scope>NUCLEOTIDE SEQUENCE [LARGE SCALE GENOMIC DNA]</scope>
    <source>
        <strain evidence="2 3">YIM 132180</strain>
    </source>
</reference>
<dbReference type="Pfam" id="PF13560">
    <property type="entry name" value="HTH_31"/>
    <property type="match status" value="1"/>
</dbReference>
<dbReference type="Gene3D" id="3.30.450.180">
    <property type="match status" value="1"/>
</dbReference>
<dbReference type="PROSITE" id="PS50943">
    <property type="entry name" value="HTH_CROC1"/>
    <property type="match status" value="1"/>
</dbReference>
<organism evidence="2 3">
    <name type="scientific">Plantimonas leprariae</name>
    <dbReference type="NCBI Taxonomy" id="2615207"/>
    <lineage>
        <taxon>Bacteria</taxon>
        <taxon>Pseudomonadati</taxon>
        <taxon>Pseudomonadota</taxon>
        <taxon>Alphaproteobacteria</taxon>
        <taxon>Hyphomicrobiales</taxon>
        <taxon>Aurantimonadaceae</taxon>
        <taxon>Plantimonas</taxon>
    </lineage>
</organism>
<proteinExistence type="predicted"/>
<dbReference type="EMBL" id="VZDO01000024">
    <property type="protein sequence ID" value="KAB0676312.1"/>
    <property type="molecule type" value="Genomic_DNA"/>
</dbReference>
<gene>
    <name evidence="2" type="ORF">F6X38_21665</name>
</gene>
<dbReference type="PANTHER" id="PTHR35010:SF3">
    <property type="entry name" value="BLL4873 PROTEIN"/>
    <property type="match status" value="1"/>
</dbReference>
<dbReference type="InterPro" id="IPR041413">
    <property type="entry name" value="MLTR_LBD"/>
</dbReference>